<dbReference type="Gene3D" id="2.120.10.70">
    <property type="entry name" value="Fucose-specific lectin"/>
    <property type="match status" value="1"/>
</dbReference>
<evidence type="ECO:0000313" key="4">
    <source>
        <dbReference type="Proteomes" id="UP000799770"/>
    </source>
</evidence>
<organism evidence="3 4">
    <name type="scientific">Lophiotrema nucula</name>
    <dbReference type="NCBI Taxonomy" id="690887"/>
    <lineage>
        <taxon>Eukaryota</taxon>
        <taxon>Fungi</taxon>
        <taxon>Dikarya</taxon>
        <taxon>Ascomycota</taxon>
        <taxon>Pezizomycotina</taxon>
        <taxon>Dothideomycetes</taxon>
        <taxon>Pleosporomycetidae</taxon>
        <taxon>Pleosporales</taxon>
        <taxon>Lophiotremataceae</taxon>
        <taxon>Lophiotrema</taxon>
    </lineage>
</organism>
<dbReference type="Proteomes" id="UP000799770">
    <property type="component" value="Unassembled WGS sequence"/>
</dbReference>
<dbReference type="OrthoDB" id="3800077at2759"/>
<evidence type="ECO:0000313" key="3">
    <source>
        <dbReference type="EMBL" id="KAF2112837.1"/>
    </source>
</evidence>
<keyword evidence="2" id="KW-0472">Membrane</keyword>
<reference evidence="3" key="1">
    <citation type="journal article" date="2020" name="Stud. Mycol.">
        <title>101 Dothideomycetes genomes: a test case for predicting lifestyles and emergence of pathogens.</title>
        <authorList>
            <person name="Haridas S."/>
            <person name="Albert R."/>
            <person name="Binder M."/>
            <person name="Bloem J."/>
            <person name="Labutti K."/>
            <person name="Salamov A."/>
            <person name="Andreopoulos B."/>
            <person name="Baker S."/>
            <person name="Barry K."/>
            <person name="Bills G."/>
            <person name="Bluhm B."/>
            <person name="Cannon C."/>
            <person name="Castanera R."/>
            <person name="Culley D."/>
            <person name="Daum C."/>
            <person name="Ezra D."/>
            <person name="Gonzalez J."/>
            <person name="Henrissat B."/>
            <person name="Kuo A."/>
            <person name="Liang C."/>
            <person name="Lipzen A."/>
            <person name="Lutzoni F."/>
            <person name="Magnuson J."/>
            <person name="Mondo S."/>
            <person name="Nolan M."/>
            <person name="Ohm R."/>
            <person name="Pangilinan J."/>
            <person name="Park H.-J."/>
            <person name="Ramirez L."/>
            <person name="Alfaro M."/>
            <person name="Sun H."/>
            <person name="Tritt A."/>
            <person name="Yoshinaga Y."/>
            <person name="Zwiers L.-H."/>
            <person name="Turgeon B."/>
            <person name="Goodwin S."/>
            <person name="Spatafora J."/>
            <person name="Crous P."/>
            <person name="Grigoriev I."/>
        </authorList>
    </citation>
    <scope>NUCLEOTIDE SEQUENCE</scope>
    <source>
        <strain evidence="3">CBS 627.86</strain>
    </source>
</reference>
<feature type="region of interest" description="Disordered" evidence="1">
    <location>
        <begin position="117"/>
        <end position="143"/>
    </location>
</feature>
<name>A0A6A5Z1V4_9PLEO</name>
<accession>A0A6A5Z1V4</accession>
<dbReference type="EMBL" id="ML977329">
    <property type="protein sequence ID" value="KAF2112837.1"/>
    <property type="molecule type" value="Genomic_DNA"/>
</dbReference>
<protein>
    <recommendedName>
        <fullName evidence="5">Fucose-specific lectin</fullName>
    </recommendedName>
</protein>
<feature type="transmembrane region" description="Helical" evidence="2">
    <location>
        <begin position="83"/>
        <end position="107"/>
    </location>
</feature>
<feature type="compositionally biased region" description="Polar residues" evidence="1">
    <location>
        <begin position="126"/>
        <end position="143"/>
    </location>
</feature>
<keyword evidence="4" id="KW-1185">Reference proteome</keyword>
<evidence type="ECO:0008006" key="5">
    <source>
        <dbReference type="Google" id="ProtNLM"/>
    </source>
</evidence>
<evidence type="ECO:0000256" key="2">
    <source>
        <dbReference type="SAM" id="Phobius"/>
    </source>
</evidence>
<sequence>MKLDHIVEEEIAPVHEELTALPKWNSVYNPHRPVHTRHGSEDPVLVKDIFSKETIHALGRGDRSVASSLAEEEDNPRHSRMMVWLVLCLVTLLVLAIVLGAVLGTFLNPGRSPSPIPSVTEIPAGQTPTPTAGSGQQAPTSAPSLHITSLAATGWSIEGPQGYFTTWLFWQNSKGYLSRATFNSSTGNWTRVTNFAEAQAGTPMAAASFSTEYYKSQPHYNLVDNQHQSMVIYRDSTDRIIEWVFQENGSVTGQPGSLNEQKYMSHAASKVAAYWPRILYQGMSGEVREARFECYEDNECWNDDVLSTTQPVNGTQLTTIPMQNNHSSYALFYQEEDGRYLTYLEGANESSTLYANQAFSERIPINASVAAFSTTREGDDSSLNAYLLWQDEGGIIQMSWADDYTGWKGPISHAAFAGAEDGTALTCVTGLTFSGFLLPEGSELARCYFQTGAAVREVSFDGTSWDVVGVVPIEL</sequence>
<keyword evidence="2" id="KW-0812">Transmembrane</keyword>
<keyword evidence="2" id="KW-1133">Transmembrane helix</keyword>
<proteinExistence type="predicted"/>
<dbReference type="SUPFAM" id="SSF89372">
    <property type="entry name" value="Fucose-specific lectin"/>
    <property type="match status" value="1"/>
</dbReference>
<evidence type="ECO:0000256" key="1">
    <source>
        <dbReference type="SAM" id="MobiDB-lite"/>
    </source>
</evidence>
<dbReference type="AlphaFoldDB" id="A0A6A5Z1V4"/>
<gene>
    <name evidence="3" type="ORF">BDV96DRAFT_144974</name>
</gene>